<sequence length="74" mass="7862">MEKSEESGVIVFDNLMQSSAVVGVNDVVRAQVIKPFAADNAHGLLREVKDHNEVAGLAAAAGKKTLEMLRSGIQ</sequence>
<gene>
    <name evidence="1" type="ORF">NITFAB_0573</name>
</gene>
<protein>
    <submittedName>
        <fullName evidence="1">Uncharacterized protein</fullName>
    </submittedName>
</protein>
<proteinExistence type="predicted"/>
<accession>A0A2X0RBK9</accession>
<evidence type="ECO:0000313" key="1">
    <source>
        <dbReference type="EMBL" id="SPS04984.1"/>
    </source>
</evidence>
<name>A0A2X0RBK9_9PROT</name>
<dbReference type="AlphaFoldDB" id="A0A2X0RBK9"/>
<organism evidence="1">
    <name type="scientific">Candidatus Nitrotoga fabula</name>
    <dbReference type="NCBI Taxonomy" id="2182327"/>
    <lineage>
        <taxon>Bacteria</taxon>
        <taxon>Pseudomonadati</taxon>
        <taxon>Pseudomonadota</taxon>
        <taxon>Betaproteobacteria</taxon>
        <taxon>Nitrosomonadales</taxon>
        <taxon>Gallionellaceae</taxon>
        <taxon>Candidatus Nitrotoga</taxon>
    </lineage>
</organism>
<reference evidence="1" key="1">
    <citation type="submission" date="2018-05" db="EMBL/GenBank/DDBJ databases">
        <authorList>
            <person name="Lanie J.A."/>
            <person name="Ng W.-L."/>
            <person name="Kazmierczak K.M."/>
            <person name="Andrzejewski T.M."/>
            <person name="Davidsen T.M."/>
            <person name="Wayne K.J."/>
            <person name="Tettelin H."/>
            <person name="Glass J.I."/>
            <person name="Rusch D."/>
            <person name="Podicherti R."/>
            <person name="Tsui H.-C.T."/>
            <person name="Winkler M.E."/>
        </authorList>
    </citation>
    <scope>NUCLEOTIDE SEQUENCE</scope>
    <source>
        <strain evidence="1">KNB</strain>
    </source>
</reference>
<dbReference type="EMBL" id="LS423452">
    <property type="protein sequence ID" value="SPS04984.1"/>
    <property type="molecule type" value="Genomic_DNA"/>
</dbReference>